<feature type="domain" description="WW" evidence="13">
    <location>
        <begin position="721"/>
        <end position="749"/>
    </location>
</feature>
<dbReference type="SMART" id="SM00456">
    <property type="entry name" value="WW"/>
    <property type="match status" value="2"/>
</dbReference>
<keyword evidence="7" id="KW-0408">Iron</keyword>
<dbReference type="InterPro" id="IPR020612">
    <property type="entry name" value="Methylthiotransferase_CS"/>
</dbReference>
<dbReference type="SFLD" id="SFLDF00273">
    <property type="entry name" value="(dimethylallyl)adenosine_tRNA"/>
    <property type="match status" value="1"/>
</dbReference>
<feature type="domain" description="WW" evidence="13">
    <location>
        <begin position="675"/>
        <end position="708"/>
    </location>
</feature>
<dbReference type="InterPro" id="IPR038135">
    <property type="entry name" value="Methylthiotransferase_N_sf"/>
</dbReference>
<dbReference type="CDD" id="cd00201">
    <property type="entry name" value="WW"/>
    <property type="match status" value="2"/>
</dbReference>
<dbReference type="PROSITE" id="PS50926">
    <property type="entry name" value="TRAM"/>
    <property type="match status" value="1"/>
</dbReference>
<feature type="domain" description="FF" evidence="16">
    <location>
        <begin position="1068"/>
        <end position="1129"/>
    </location>
</feature>
<feature type="coiled-coil region" evidence="11">
    <location>
        <begin position="1043"/>
        <end position="1073"/>
    </location>
</feature>
<feature type="compositionally biased region" description="Low complexity" evidence="12">
    <location>
        <begin position="1391"/>
        <end position="1404"/>
    </location>
</feature>
<evidence type="ECO:0000256" key="2">
    <source>
        <dbReference type="ARBA" id="ARBA00009815"/>
    </source>
</evidence>
<dbReference type="SMART" id="SM00729">
    <property type="entry name" value="Elp3"/>
    <property type="match status" value="1"/>
</dbReference>
<dbReference type="SFLD" id="SFLDG01082">
    <property type="entry name" value="B12-binding_domain_containing"/>
    <property type="match status" value="1"/>
</dbReference>
<keyword evidence="5" id="KW-0479">Metal-binding</keyword>
<dbReference type="InterPro" id="IPR013848">
    <property type="entry name" value="Methylthiotransferase_N"/>
</dbReference>
<feature type="domain" description="TRAM" evidence="14">
    <location>
        <begin position="499"/>
        <end position="574"/>
    </location>
</feature>
<dbReference type="InterPro" id="IPR006463">
    <property type="entry name" value="MiaB_methiolase"/>
</dbReference>
<evidence type="ECO:0000313" key="18">
    <source>
        <dbReference type="Proteomes" id="UP000504618"/>
    </source>
</evidence>
<dbReference type="GO" id="GO:0060255">
    <property type="term" value="P:regulation of macromolecule metabolic process"/>
    <property type="evidence" value="ECO:0007669"/>
    <property type="project" value="UniProtKB-ARBA"/>
</dbReference>
<dbReference type="GeneID" id="112452092"/>
<dbReference type="FunFam" id="1.10.10.440:FF:000016">
    <property type="entry name" value="pre-mRNA-processing factor 40 homolog B isoform X1"/>
    <property type="match status" value="1"/>
</dbReference>
<evidence type="ECO:0000256" key="4">
    <source>
        <dbReference type="ARBA" id="ARBA00022691"/>
    </source>
</evidence>
<evidence type="ECO:0000256" key="5">
    <source>
        <dbReference type="ARBA" id="ARBA00022723"/>
    </source>
</evidence>
<feature type="compositionally biased region" description="Basic and acidic residues" evidence="12">
    <location>
        <begin position="675"/>
        <end position="684"/>
    </location>
</feature>
<keyword evidence="8" id="KW-0411">Iron-sulfur</keyword>
<evidence type="ECO:0000256" key="9">
    <source>
        <dbReference type="ARBA" id="ARBA00053923"/>
    </source>
</evidence>
<dbReference type="PROSITE" id="PS50020">
    <property type="entry name" value="WW_DOMAIN_2"/>
    <property type="match status" value="2"/>
</dbReference>
<dbReference type="InterPro" id="IPR001202">
    <property type="entry name" value="WW_dom"/>
</dbReference>
<evidence type="ECO:0000259" key="17">
    <source>
        <dbReference type="PROSITE" id="PS51918"/>
    </source>
</evidence>
<gene>
    <name evidence="19" type="primary">LOC112452092</name>
</gene>
<evidence type="ECO:0000256" key="6">
    <source>
        <dbReference type="ARBA" id="ARBA00022737"/>
    </source>
</evidence>
<dbReference type="Gene3D" id="3.40.50.12160">
    <property type="entry name" value="Methylthiotransferase, N-terminal domain"/>
    <property type="match status" value="1"/>
</dbReference>
<dbReference type="InterPro" id="IPR005839">
    <property type="entry name" value="Methylthiotransferase"/>
</dbReference>
<dbReference type="PROSITE" id="PS01159">
    <property type="entry name" value="WW_DOMAIN_1"/>
    <property type="match status" value="1"/>
</dbReference>
<dbReference type="Pfam" id="PF25432">
    <property type="entry name" value="FF_PRPF40A"/>
    <property type="match status" value="1"/>
</dbReference>
<feature type="domain" description="FF" evidence="16">
    <location>
        <begin position="982"/>
        <end position="1049"/>
    </location>
</feature>
<evidence type="ECO:0000259" key="13">
    <source>
        <dbReference type="PROSITE" id="PS50020"/>
    </source>
</evidence>
<protein>
    <recommendedName>
        <fullName evidence="10">CDK5RAP1-like protein</fullName>
    </recommendedName>
</protein>
<feature type="compositionally biased region" description="Basic and acidic residues" evidence="12">
    <location>
        <begin position="1287"/>
        <end position="1297"/>
    </location>
</feature>
<dbReference type="GO" id="GO:0035597">
    <property type="term" value="F:tRNA-2-methylthio-N(6)-dimethylallyladenosine(37) synthase activity"/>
    <property type="evidence" value="ECO:0007669"/>
    <property type="project" value="TreeGrafter"/>
</dbReference>
<keyword evidence="6" id="KW-0677">Repeat</keyword>
<evidence type="ECO:0000256" key="1">
    <source>
        <dbReference type="ARBA" id="ARBA00001966"/>
    </source>
</evidence>
<dbReference type="FunFam" id="1.10.10.440:FF:000002">
    <property type="entry name" value="pre-mRNA-processing factor 40 homolog A isoform X1"/>
    <property type="match status" value="1"/>
</dbReference>
<dbReference type="InterPro" id="IPR058240">
    <property type="entry name" value="rSAM_sf"/>
</dbReference>
<dbReference type="PROSITE" id="PS51449">
    <property type="entry name" value="MTTASE_N"/>
    <property type="match status" value="1"/>
</dbReference>
<evidence type="ECO:0000259" key="15">
    <source>
        <dbReference type="PROSITE" id="PS51449"/>
    </source>
</evidence>
<evidence type="ECO:0000259" key="16">
    <source>
        <dbReference type="PROSITE" id="PS51676"/>
    </source>
</evidence>
<dbReference type="CTD" id="33513"/>
<feature type="domain" description="FF" evidence="16">
    <location>
        <begin position="855"/>
        <end position="909"/>
    </location>
</feature>
<keyword evidence="3" id="KW-0004">4Fe-4S</keyword>
<comment type="cofactor">
    <cofactor evidence="1">
        <name>[4Fe-4S] cluster</name>
        <dbReference type="ChEBI" id="CHEBI:49883"/>
    </cofactor>
</comment>
<dbReference type="GO" id="GO:0046872">
    <property type="term" value="F:metal ion binding"/>
    <property type="evidence" value="ECO:0007669"/>
    <property type="project" value="UniProtKB-KW"/>
</dbReference>
<dbReference type="Gene3D" id="3.80.30.20">
    <property type="entry name" value="tm_1862 like domain"/>
    <property type="match status" value="1"/>
</dbReference>
<feature type="coiled-coil region" evidence="11">
    <location>
        <begin position="908"/>
        <end position="942"/>
    </location>
</feature>
<dbReference type="InterPro" id="IPR036020">
    <property type="entry name" value="WW_dom_sf"/>
</dbReference>
<evidence type="ECO:0000259" key="14">
    <source>
        <dbReference type="PROSITE" id="PS50926"/>
    </source>
</evidence>
<dbReference type="SUPFAM" id="SSF102114">
    <property type="entry name" value="Radical SAM enzymes"/>
    <property type="match status" value="1"/>
</dbReference>
<dbReference type="Pfam" id="PF00397">
    <property type="entry name" value="WW"/>
    <property type="match status" value="2"/>
</dbReference>
<dbReference type="GO" id="GO:0005829">
    <property type="term" value="C:cytosol"/>
    <property type="evidence" value="ECO:0007669"/>
    <property type="project" value="TreeGrafter"/>
</dbReference>
<dbReference type="GO" id="GO:0051539">
    <property type="term" value="F:4 iron, 4 sulfur cluster binding"/>
    <property type="evidence" value="ECO:0007669"/>
    <property type="project" value="UniProtKB-KW"/>
</dbReference>
<evidence type="ECO:0000256" key="3">
    <source>
        <dbReference type="ARBA" id="ARBA00022485"/>
    </source>
</evidence>
<feature type="domain" description="Radical SAM core" evidence="17">
    <location>
        <begin position="240"/>
        <end position="496"/>
    </location>
</feature>
<dbReference type="PANTHER" id="PTHR43020">
    <property type="entry name" value="CDK5 REGULATORY SUBUNIT-ASSOCIATED PROTEIN 1"/>
    <property type="match status" value="1"/>
</dbReference>
<dbReference type="GO" id="GO:0080090">
    <property type="term" value="P:regulation of primary metabolic process"/>
    <property type="evidence" value="ECO:0007669"/>
    <property type="project" value="UniProtKB-ARBA"/>
</dbReference>
<dbReference type="PANTHER" id="PTHR43020:SF2">
    <property type="entry name" value="MITOCHONDRIAL TRNA METHYLTHIOTRANSFERASE CDK5RAP1"/>
    <property type="match status" value="1"/>
</dbReference>
<dbReference type="Proteomes" id="UP000504618">
    <property type="component" value="Unplaced"/>
</dbReference>
<evidence type="ECO:0000256" key="8">
    <source>
        <dbReference type="ARBA" id="ARBA00023014"/>
    </source>
</evidence>
<dbReference type="NCBIfam" id="TIGR01574">
    <property type="entry name" value="miaB-methiolase"/>
    <property type="match status" value="1"/>
</dbReference>
<keyword evidence="4" id="KW-0949">S-adenosyl-L-methionine</keyword>
<dbReference type="Gene3D" id="2.20.70.10">
    <property type="match status" value="2"/>
</dbReference>
<feature type="domain" description="FF" evidence="16">
    <location>
        <begin position="921"/>
        <end position="976"/>
    </location>
</feature>
<dbReference type="FunFam" id="3.40.50.12160:FF:000003">
    <property type="entry name" value="CDK5 regulatory subunit-associated protein 1"/>
    <property type="match status" value="1"/>
</dbReference>
<dbReference type="GO" id="GO:0005739">
    <property type="term" value="C:mitochondrion"/>
    <property type="evidence" value="ECO:0007669"/>
    <property type="project" value="TreeGrafter"/>
</dbReference>
<dbReference type="InterPro" id="IPR007197">
    <property type="entry name" value="rSAM"/>
</dbReference>
<proteinExistence type="inferred from homology"/>
<feature type="compositionally biased region" description="Basic residues" evidence="12">
    <location>
        <begin position="1323"/>
        <end position="1340"/>
    </location>
</feature>
<comment type="function">
    <text evidence="9">Potential regulator of CDK5 activity.</text>
</comment>
<feature type="domain" description="FF" evidence="16">
    <location>
        <begin position="1197"/>
        <end position="1259"/>
    </location>
</feature>
<keyword evidence="18" id="KW-1185">Reference proteome</keyword>
<organism evidence="18 19">
    <name type="scientific">Temnothorax curvispinosus</name>
    <dbReference type="NCBI Taxonomy" id="300111"/>
    <lineage>
        <taxon>Eukaryota</taxon>
        <taxon>Metazoa</taxon>
        <taxon>Ecdysozoa</taxon>
        <taxon>Arthropoda</taxon>
        <taxon>Hexapoda</taxon>
        <taxon>Insecta</taxon>
        <taxon>Pterygota</taxon>
        <taxon>Neoptera</taxon>
        <taxon>Endopterygota</taxon>
        <taxon>Hymenoptera</taxon>
        <taxon>Apocrita</taxon>
        <taxon>Aculeata</taxon>
        <taxon>Formicoidea</taxon>
        <taxon>Formicidae</taxon>
        <taxon>Myrmicinae</taxon>
        <taxon>Temnothorax</taxon>
    </lineage>
</organism>
<dbReference type="PROSITE" id="PS01278">
    <property type="entry name" value="MTTASE_RADICAL"/>
    <property type="match status" value="1"/>
</dbReference>
<evidence type="ECO:0000313" key="19">
    <source>
        <dbReference type="RefSeq" id="XP_024867914.1"/>
    </source>
</evidence>
<dbReference type="FunFam" id="2.20.70.10:FF:000050">
    <property type="entry name" value="pre-mRNA-processing factor 40 homolog B isoform X1"/>
    <property type="match status" value="1"/>
</dbReference>
<dbReference type="FunFam" id="3.80.30.20:FF:000003">
    <property type="entry name" value="CDK5 regulatory subunit-associated protein 1"/>
    <property type="match status" value="1"/>
</dbReference>
<dbReference type="Gene3D" id="1.10.10.440">
    <property type="entry name" value="FF domain"/>
    <property type="match status" value="5"/>
</dbReference>
<sequence>MSRGMYYRNCFRKYLLQRKYADPQRLRACRAIHGTIPVPSHVSAINAGAIERAVDQKPVKNIRDGPSLRDFLSPSVIDIPSEKPVPYLQDIRGENQKVYFDIHGCQMNVNDADIIWSVLKSHGYKHTRCLDDADIVLLVTCSIRDSAEQKIWHKLEHLNGVRKKRKRMIGSSMKIGLLGCMAERLKTKILDRGKLVDVIAGPDSYKDLPRLLAVTDNETAVNVVLSFDETYADVMPVRLNQDSTGAYISIMRGCDNMCTYCIVPFTRGRERSRPIASIFDEVRQLSDQGVKEITLLGQNVNSYRDLSESEFVLSANKETQLAKGFKTVYKNKKGGLRFSDLLDKVSLINPEIRIRFTSPHPKDFPDEVLHLIAERPNICKQIHLPAQSGNSTVLERMRRGYTREAYLDLVYHIRDILPNVYFSSDFIAGFCSETEEQFQDTLSLIEEVKYNNAYLFAYSMREKTTAHRRYKDDVEPHVKMDRLNRMTALYRKEAEKLNRAQIGQHQLVLVEGVSKRSDQKLQGRNDGNVIVILPSAAIPIAQHSITTRQIQAGDYVVVRIDNANSLTLQAASNDGIPPPAAVTGFPPATPSIASSFVPPIMPAAPFIPPPSLPPGPPGIMPPQFSIPPPGFTFPITAAPPQEPGVIAASPQITAPGIPPPSPISGDGTAMPSSTTDKKTDWSEHKAPDGRTYYYNNITKQSLWEKPDELKTPSELLLSQCPWKEYKSENGKVYYHNVNTKESRWTIPPELEELKARIIAEEAAAAAAAVVANATNSNMVSIAMQHLSPNVPTVSQTSTPESGGKSAIEQAMAATLAAINIPTPPAKPDEDSNSAMGSANDSRTSTPEPKMQFKDKKEAVEAFKELLRERDVPSNATWEQAVKLIQNDPRYPQMKKLNERKQAFHSYKTQKLKEEREQERLRLKKAKEDLEQFLLENDRMSSTTKYYKCEEMFGNLEVWRSVGDSDRRDIYEDVIFNLAKREKEEAKQLKKRNTKRLAQVLDTMTEVTYRTTWQEAQALLLQHPAFAEDADLLEMDKEDALIVFENHIRQLEKDEEEEKECEKKRRKRQERKNRDGFIYLLDELHEQGKLTSMSLWVELYPMLSADLRFSAMLGQSGSTPLDLFKFYVEDLKSRFHDEKKIIREILKDKNFEVQVNTTFEEFATVVCEDRKSATLDAGNVKLTYNLLLEKAEAREKERVKEETRKFKKLETGFKNLLKTLNVDYQMAWEDVRPKIEEEQDFKAITLESERIRIFKEYQHELEESCSHHHIRSKKKKAKKLKRKSRSRSHSESEGSEKGLRRKRHKSHSPSIPSKSDSSESETRKSKRKKSKKKRGRSHSRSHSGLPSSEECSPERKRREEKHRRPSVHSEGSATENNEHHELSEDELEKQRAQLLRELQMQQEEN</sequence>
<dbReference type="SMART" id="SM00441">
    <property type="entry name" value="FF"/>
    <property type="match status" value="4"/>
</dbReference>
<dbReference type="SFLD" id="SFLDS00029">
    <property type="entry name" value="Radical_SAM"/>
    <property type="match status" value="1"/>
</dbReference>
<dbReference type="PROSITE" id="PS51918">
    <property type="entry name" value="RADICAL_SAM"/>
    <property type="match status" value="1"/>
</dbReference>
<dbReference type="InterPro" id="IPR023404">
    <property type="entry name" value="rSAM_horseshoe"/>
</dbReference>
<reference evidence="19" key="1">
    <citation type="submission" date="2025-08" db="UniProtKB">
        <authorList>
            <consortium name="RefSeq"/>
        </authorList>
    </citation>
    <scope>IDENTIFICATION</scope>
    <source>
        <tissue evidence="19">Whole body</tissue>
    </source>
</reference>
<dbReference type="PROSITE" id="PS51676">
    <property type="entry name" value="FF"/>
    <property type="match status" value="5"/>
</dbReference>
<dbReference type="InterPro" id="IPR002792">
    <property type="entry name" value="TRAM_dom"/>
</dbReference>
<evidence type="ECO:0000256" key="12">
    <source>
        <dbReference type="SAM" id="MobiDB-lite"/>
    </source>
</evidence>
<dbReference type="Pfam" id="PF04055">
    <property type="entry name" value="Radical_SAM"/>
    <property type="match status" value="1"/>
</dbReference>
<dbReference type="Pfam" id="PF01938">
    <property type="entry name" value="TRAM"/>
    <property type="match status" value="1"/>
</dbReference>
<dbReference type="SUPFAM" id="SSF51045">
    <property type="entry name" value="WW domain"/>
    <property type="match status" value="2"/>
</dbReference>
<feature type="compositionally biased region" description="Polar residues" evidence="12">
    <location>
        <begin position="832"/>
        <end position="846"/>
    </location>
</feature>
<keyword evidence="11" id="KW-0175">Coiled coil</keyword>
<dbReference type="RefSeq" id="XP_024867914.1">
    <property type="nucleotide sequence ID" value="XM_025012146.1"/>
</dbReference>
<dbReference type="FunFam" id="1.10.10.440:FF:000037">
    <property type="entry name" value="Pre-mRNA-processing factor 40"/>
    <property type="match status" value="1"/>
</dbReference>
<dbReference type="Pfam" id="PF00919">
    <property type="entry name" value="UPF0004"/>
    <property type="match status" value="1"/>
</dbReference>
<dbReference type="OrthoDB" id="190098at2759"/>
<dbReference type="SFLD" id="SFLDF00413">
    <property type="entry name" value="CDK5RAP1"/>
    <property type="match status" value="1"/>
</dbReference>
<evidence type="ECO:0000256" key="11">
    <source>
        <dbReference type="SAM" id="Coils"/>
    </source>
</evidence>
<accession>A0A6J1PEF9</accession>
<feature type="region of interest" description="Disordered" evidence="12">
    <location>
        <begin position="820"/>
        <end position="853"/>
    </location>
</feature>
<name>A0A6J1PEF9_9HYME</name>
<evidence type="ECO:0000256" key="7">
    <source>
        <dbReference type="ARBA" id="ARBA00023004"/>
    </source>
</evidence>
<feature type="region of interest" description="Disordered" evidence="12">
    <location>
        <begin position="660"/>
        <end position="684"/>
    </location>
</feature>
<dbReference type="FunFam" id="2.20.70.10:FF:000101">
    <property type="entry name" value="Pre-mRNA-processing factor 40"/>
    <property type="match status" value="1"/>
</dbReference>
<dbReference type="Pfam" id="PF01846">
    <property type="entry name" value="FF"/>
    <property type="match status" value="3"/>
</dbReference>
<dbReference type="InterPro" id="IPR006638">
    <property type="entry name" value="Elp3/MiaA/NifB-like_rSAM"/>
</dbReference>
<feature type="domain" description="MTTase N-terminal" evidence="15">
    <location>
        <begin position="96"/>
        <end position="217"/>
    </location>
</feature>
<dbReference type="FunFam" id="1.10.10.440:FF:000003">
    <property type="entry name" value="Pre-mRNA processing factor 40 homolog A"/>
    <property type="match status" value="1"/>
</dbReference>
<feature type="region of interest" description="Disordered" evidence="12">
    <location>
        <begin position="1261"/>
        <end position="1404"/>
    </location>
</feature>
<dbReference type="InterPro" id="IPR002713">
    <property type="entry name" value="FF_domain"/>
</dbReference>
<dbReference type="InterPro" id="IPR036517">
    <property type="entry name" value="FF_domain_sf"/>
</dbReference>
<dbReference type="SFLD" id="SFLDG01061">
    <property type="entry name" value="methylthiotransferase"/>
    <property type="match status" value="1"/>
</dbReference>
<dbReference type="NCBIfam" id="TIGR00089">
    <property type="entry name" value="MiaB/RimO family radical SAM methylthiotransferase"/>
    <property type="match status" value="1"/>
</dbReference>
<evidence type="ECO:0000256" key="10">
    <source>
        <dbReference type="ARBA" id="ARBA00074452"/>
    </source>
</evidence>
<feature type="compositionally biased region" description="Basic residues" evidence="12">
    <location>
        <begin position="1266"/>
        <end position="1286"/>
    </location>
</feature>
<dbReference type="SUPFAM" id="SSF81698">
    <property type="entry name" value="FF domain"/>
    <property type="match status" value="5"/>
</dbReference>
<comment type="similarity">
    <text evidence="2">Belongs to the methylthiotransferase family. MiaB subfamily.</text>
</comment>